<evidence type="ECO:0000313" key="2">
    <source>
        <dbReference type="Proteomes" id="UP001227268"/>
    </source>
</evidence>
<dbReference type="Proteomes" id="UP001227268">
    <property type="component" value="Unassembled WGS sequence"/>
</dbReference>
<gene>
    <name evidence="1" type="ORF">QFC21_004784</name>
</gene>
<sequence>MLISEAVLAVCLNLGNAQSNKAKTEEGFFDPATRHHERAMQKIMANLAAQLNSIREMTVIALPDPRQETVIAALQRARRASPTGQILFLYNDHGTLAPTSQGEIWVYDTDFPVTPTTYNPIFVSSLMDCTKAGTVYIWDCDNAGRVVDCALEHGKRKDLENRQRSAHLPQSIPSQLTHGAHDIHFGACATDQVLPVLDDLPRDVFTSCMTKPLQMAIRFHSLADTLGLGPLKYKAKPDQPGSQRQIQDDIPGEIDSRDTPLGELNWLFTVIVDTIAWQSLPLEAFRTLFRTNNATRSLSRGYILVQRILRNYDCTPVCYPDIPSTHLHPLWQVWDTALEDFLCQLPITVPSKGEFYAYRSPILFEELLQSMAAQLTLFANPDMNETDCKTASRLCANALPIVFSACTGGRYRQWALNLLARYLDIGGPAPIEWAVNCGIFDILPRVLQWTSTHEASVAVFLLQRLTSHENGIHTLITPHEILNKPPINMLGDFIQQHISTESLNLPADTLAGILYLFTKAVESIGCAINDDFQKQWNYILGVVVDAEDSFVRLWAVLALASCPLNSVKEETVIRYLALTDEAETIRTAAAYAIWCWQGSVITSLHHPATDVEAELITFIAQIAEDASFSVRTIALSLAMELAHIHRDRIVEYVKQHSKACSDRDTRTSPSDSTYDNLVLIMAKALTDPLLFLREAAVASLEVLRVSQNICTREEWLEVFPYGLSDGDLPSQNSAEHSTSDTLALQKWADSKSMNEETEVSKNKLRSEQIMAYENGNRAMRSWTKHALEIPTKHKTQLLRVGKSHSFHAQAPVIAYDFPQGYHLIDYNKRSTVAKRTLPIREQGIAALYFVDQASSGLDVIELSRQGIVRVVRDIETPVEDDGNIVRGFRLHDAVEQVRFHAAWNAAKLELHVAVSSDGNGFQIWDLGASRRKAYVATEFLDGISCMDVERQRGNLNLTGFLDGTVALFDTRQQARRGVCRWLKGHKDAILCTSLTASQEIVSMGKDGALHVWDIRVPSQSICTTMPPDSQPKQGIAAAAMGSSSVFAQ</sequence>
<evidence type="ECO:0000313" key="1">
    <source>
        <dbReference type="EMBL" id="KAJ9097746.1"/>
    </source>
</evidence>
<comment type="caution">
    <text evidence="1">The sequence shown here is derived from an EMBL/GenBank/DDBJ whole genome shotgun (WGS) entry which is preliminary data.</text>
</comment>
<keyword evidence="2" id="KW-1185">Reference proteome</keyword>
<proteinExistence type="predicted"/>
<reference evidence="1" key="1">
    <citation type="submission" date="2023-04" db="EMBL/GenBank/DDBJ databases">
        <title>Draft Genome sequencing of Naganishia species isolated from polar environments using Oxford Nanopore Technology.</title>
        <authorList>
            <person name="Leo P."/>
            <person name="Venkateswaran K."/>
        </authorList>
    </citation>
    <scope>NUCLEOTIDE SEQUENCE</scope>
    <source>
        <strain evidence="1">MNA-CCFEE 5423</strain>
    </source>
</reference>
<dbReference type="EMBL" id="JASBWT010000016">
    <property type="protein sequence ID" value="KAJ9097746.1"/>
    <property type="molecule type" value="Genomic_DNA"/>
</dbReference>
<protein>
    <submittedName>
        <fullName evidence="1">Uncharacterized protein</fullName>
    </submittedName>
</protein>
<accession>A0ACC2VF94</accession>
<organism evidence="1 2">
    <name type="scientific">Naganishia friedmannii</name>
    <dbReference type="NCBI Taxonomy" id="89922"/>
    <lineage>
        <taxon>Eukaryota</taxon>
        <taxon>Fungi</taxon>
        <taxon>Dikarya</taxon>
        <taxon>Basidiomycota</taxon>
        <taxon>Agaricomycotina</taxon>
        <taxon>Tremellomycetes</taxon>
        <taxon>Filobasidiales</taxon>
        <taxon>Filobasidiaceae</taxon>
        <taxon>Naganishia</taxon>
    </lineage>
</organism>
<name>A0ACC2VF94_9TREE</name>